<comment type="caution">
    <text evidence="1">The sequence shown here is derived from an EMBL/GenBank/DDBJ whole genome shotgun (WGS) entry which is preliminary data.</text>
</comment>
<name>A0A819JV46_9BILA</name>
<gene>
    <name evidence="1" type="ORF">OTI717_LOCUS25761</name>
</gene>
<dbReference type="EMBL" id="CAJOAX010005200">
    <property type="protein sequence ID" value="CAF3939005.1"/>
    <property type="molecule type" value="Genomic_DNA"/>
</dbReference>
<organism evidence="1 2">
    <name type="scientific">Rotaria sordida</name>
    <dbReference type="NCBI Taxonomy" id="392033"/>
    <lineage>
        <taxon>Eukaryota</taxon>
        <taxon>Metazoa</taxon>
        <taxon>Spiralia</taxon>
        <taxon>Gnathifera</taxon>
        <taxon>Rotifera</taxon>
        <taxon>Eurotatoria</taxon>
        <taxon>Bdelloidea</taxon>
        <taxon>Philodinida</taxon>
        <taxon>Philodinidae</taxon>
        <taxon>Rotaria</taxon>
    </lineage>
</organism>
<feature type="non-terminal residue" evidence="1">
    <location>
        <position position="1"/>
    </location>
</feature>
<evidence type="ECO:0000313" key="2">
    <source>
        <dbReference type="Proteomes" id="UP000663823"/>
    </source>
</evidence>
<reference evidence="1" key="1">
    <citation type="submission" date="2021-02" db="EMBL/GenBank/DDBJ databases">
        <authorList>
            <person name="Nowell W R."/>
        </authorList>
    </citation>
    <scope>NUCLEOTIDE SEQUENCE</scope>
</reference>
<evidence type="ECO:0000313" key="1">
    <source>
        <dbReference type="EMBL" id="CAF3939005.1"/>
    </source>
</evidence>
<protein>
    <submittedName>
        <fullName evidence="1">Uncharacterized protein</fullName>
    </submittedName>
</protein>
<dbReference type="Proteomes" id="UP000663823">
    <property type="component" value="Unassembled WGS sequence"/>
</dbReference>
<proteinExistence type="predicted"/>
<dbReference type="AlphaFoldDB" id="A0A819JV46"/>
<accession>A0A819JV46</accession>
<sequence length="30" mass="3826">RRLEARQSLFEEKRQVKLELREVNLYFIYV</sequence>